<evidence type="ECO:0000256" key="9">
    <source>
        <dbReference type="ARBA" id="ARBA00023125"/>
    </source>
</evidence>
<dbReference type="InterPro" id="IPR040498">
    <property type="entry name" value="PriA_CRR"/>
</dbReference>
<dbReference type="PROSITE" id="PS51194">
    <property type="entry name" value="HELICASE_CTER"/>
    <property type="match status" value="1"/>
</dbReference>
<dbReference type="NCBIfam" id="TIGR00595">
    <property type="entry name" value="priA"/>
    <property type="match status" value="1"/>
</dbReference>
<comment type="caution">
    <text evidence="16">The sequence shown here is derived from an EMBL/GenBank/DDBJ whole genome shotgun (WGS) entry which is preliminary data.</text>
</comment>
<comment type="catalytic activity">
    <reaction evidence="11 12">
        <text>ATP + H2O = ADP + phosphate + H(+)</text>
        <dbReference type="Rhea" id="RHEA:13065"/>
        <dbReference type="ChEBI" id="CHEBI:15377"/>
        <dbReference type="ChEBI" id="CHEBI:15378"/>
        <dbReference type="ChEBI" id="CHEBI:30616"/>
        <dbReference type="ChEBI" id="CHEBI:43474"/>
        <dbReference type="ChEBI" id="CHEBI:456216"/>
        <dbReference type="EC" id="5.6.2.4"/>
    </reaction>
</comment>
<dbReference type="RefSeq" id="WP_187304375.1">
    <property type="nucleotide sequence ID" value="NZ_CBCTQH010000041.1"/>
</dbReference>
<feature type="binding site" evidence="12">
    <location>
        <position position="382"/>
    </location>
    <ligand>
        <name>Zn(2+)</name>
        <dbReference type="ChEBI" id="CHEBI:29105"/>
        <label>2</label>
    </ligand>
</feature>
<dbReference type="CDD" id="cd17929">
    <property type="entry name" value="DEXHc_priA"/>
    <property type="match status" value="1"/>
</dbReference>
<dbReference type="GO" id="GO:1990077">
    <property type="term" value="C:primosome complex"/>
    <property type="evidence" value="ECO:0007669"/>
    <property type="project" value="UniProtKB-UniRule"/>
</dbReference>
<name>A0A923SS47_9FIRM</name>
<dbReference type="EMBL" id="JACRYT010000031">
    <property type="protein sequence ID" value="MBC6681280.1"/>
    <property type="molecule type" value="Genomic_DNA"/>
</dbReference>
<dbReference type="Proteomes" id="UP000602647">
    <property type="component" value="Unassembled WGS sequence"/>
</dbReference>
<dbReference type="PANTHER" id="PTHR30580">
    <property type="entry name" value="PRIMOSOMAL PROTEIN N"/>
    <property type="match status" value="1"/>
</dbReference>
<dbReference type="HAMAP" id="MF_00983">
    <property type="entry name" value="PriA"/>
    <property type="match status" value="1"/>
</dbReference>
<dbReference type="PANTHER" id="PTHR30580:SF0">
    <property type="entry name" value="PRIMOSOMAL PROTEIN N"/>
    <property type="match status" value="1"/>
</dbReference>
<evidence type="ECO:0000259" key="14">
    <source>
        <dbReference type="PROSITE" id="PS51192"/>
    </source>
</evidence>
<dbReference type="Pfam" id="PF18319">
    <property type="entry name" value="Zn_ribbon_PriA"/>
    <property type="match status" value="1"/>
</dbReference>
<evidence type="ECO:0000256" key="7">
    <source>
        <dbReference type="ARBA" id="ARBA00022833"/>
    </source>
</evidence>
<dbReference type="GO" id="GO:0006310">
    <property type="term" value="P:DNA recombination"/>
    <property type="evidence" value="ECO:0007669"/>
    <property type="project" value="InterPro"/>
</dbReference>
<evidence type="ECO:0000256" key="3">
    <source>
        <dbReference type="ARBA" id="ARBA00022723"/>
    </source>
</evidence>
<dbReference type="Gene3D" id="3.40.50.300">
    <property type="entry name" value="P-loop containing nucleotide triphosphate hydrolases"/>
    <property type="match status" value="2"/>
</dbReference>
<dbReference type="SUPFAM" id="SSF52540">
    <property type="entry name" value="P-loop containing nucleoside triphosphate hydrolases"/>
    <property type="match status" value="1"/>
</dbReference>
<dbReference type="InterPro" id="IPR011545">
    <property type="entry name" value="DEAD/DEAH_box_helicase_dom"/>
</dbReference>
<keyword evidence="2 12" id="KW-0235">DNA replication</keyword>
<dbReference type="InterPro" id="IPR001650">
    <property type="entry name" value="Helicase_C-like"/>
</dbReference>
<evidence type="ECO:0000256" key="12">
    <source>
        <dbReference type="HAMAP-Rule" id="MF_00983"/>
    </source>
</evidence>
<dbReference type="InterPro" id="IPR041222">
    <property type="entry name" value="PriA_3primeBD"/>
</dbReference>
<evidence type="ECO:0000256" key="6">
    <source>
        <dbReference type="ARBA" id="ARBA00022806"/>
    </source>
</evidence>
<feature type="domain" description="Helicase ATP-binding" evidence="14">
    <location>
        <begin position="144"/>
        <end position="311"/>
    </location>
</feature>
<feature type="binding site" evidence="12">
    <location>
        <position position="376"/>
    </location>
    <ligand>
        <name>Zn(2+)</name>
        <dbReference type="ChEBI" id="CHEBI:29105"/>
        <label>1</label>
    </ligand>
</feature>
<feature type="compositionally biased region" description="Basic and acidic residues" evidence="13">
    <location>
        <begin position="116"/>
        <end position="128"/>
    </location>
</feature>
<dbReference type="GO" id="GO:0008270">
    <property type="term" value="F:zinc ion binding"/>
    <property type="evidence" value="ECO:0007669"/>
    <property type="project" value="UniProtKB-UniRule"/>
</dbReference>
<dbReference type="CDD" id="cd18804">
    <property type="entry name" value="SF2_C_priA"/>
    <property type="match status" value="1"/>
</dbReference>
<keyword evidence="5 12" id="KW-0378">Hydrolase</keyword>
<evidence type="ECO:0000256" key="10">
    <source>
        <dbReference type="ARBA" id="ARBA00023235"/>
    </source>
</evidence>
<dbReference type="EC" id="5.6.2.4" evidence="12"/>
<comment type="function">
    <text evidence="12">Initiates the restart of stalled replication forks, which reloads the replicative helicase on sites other than the origin of replication. Recognizes and binds to abandoned replication forks and remodels them to uncover a helicase loading site. Promotes assembly of the primosome at these replication forks.</text>
</comment>
<dbReference type="Gene3D" id="3.40.1440.60">
    <property type="entry name" value="PriA, 3(prime) DNA-binding domain"/>
    <property type="match status" value="1"/>
</dbReference>
<dbReference type="Pfam" id="PF17764">
    <property type="entry name" value="PriA_3primeBD"/>
    <property type="match status" value="1"/>
</dbReference>
<dbReference type="GO" id="GO:0005524">
    <property type="term" value="F:ATP binding"/>
    <property type="evidence" value="ECO:0007669"/>
    <property type="project" value="UniProtKB-UniRule"/>
</dbReference>
<dbReference type="InterPro" id="IPR014001">
    <property type="entry name" value="Helicase_ATP-bd"/>
</dbReference>
<protein>
    <recommendedName>
        <fullName evidence="12">Replication restart protein PriA</fullName>
    </recommendedName>
    <alternativeName>
        <fullName evidence="12">ATP-dependent DNA helicase PriA</fullName>
        <ecNumber evidence="12">5.6.2.4</ecNumber>
    </alternativeName>
    <alternativeName>
        <fullName evidence="12">DNA 3'-5' helicase PriA</fullName>
    </alternativeName>
</protein>
<feature type="binding site" evidence="12">
    <location>
        <position position="413"/>
    </location>
    <ligand>
        <name>Zn(2+)</name>
        <dbReference type="ChEBI" id="CHEBI:29105"/>
        <label>1</label>
    </ligand>
</feature>
<accession>A0A923SS47</accession>
<feature type="binding site" evidence="12">
    <location>
        <position position="400"/>
    </location>
    <ligand>
        <name>Zn(2+)</name>
        <dbReference type="ChEBI" id="CHEBI:29105"/>
        <label>2</label>
    </ligand>
</feature>
<keyword evidence="10 12" id="KW-0413">Isomerase</keyword>
<evidence type="ECO:0000256" key="4">
    <source>
        <dbReference type="ARBA" id="ARBA00022741"/>
    </source>
</evidence>
<feature type="binding site" evidence="12">
    <location>
        <position position="416"/>
    </location>
    <ligand>
        <name>Zn(2+)</name>
        <dbReference type="ChEBI" id="CHEBI:29105"/>
        <label>1</label>
    </ligand>
</feature>
<feature type="region of interest" description="Disordered" evidence="13">
    <location>
        <begin position="106"/>
        <end position="133"/>
    </location>
</feature>
<feature type="binding site" evidence="12">
    <location>
        <position position="403"/>
    </location>
    <ligand>
        <name>Zn(2+)</name>
        <dbReference type="ChEBI" id="CHEBI:29105"/>
        <label>2</label>
    </ligand>
</feature>
<keyword evidence="3 12" id="KW-0479">Metal-binding</keyword>
<keyword evidence="9 12" id="KW-0238">DNA-binding</keyword>
<evidence type="ECO:0000313" key="17">
    <source>
        <dbReference type="Proteomes" id="UP000602647"/>
    </source>
</evidence>
<keyword evidence="8 12" id="KW-0067">ATP-binding</keyword>
<dbReference type="InterPro" id="IPR005259">
    <property type="entry name" value="PriA"/>
</dbReference>
<dbReference type="InterPro" id="IPR042115">
    <property type="entry name" value="PriA_3primeBD_sf"/>
</dbReference>
<feature type="binding site" evidence="12">
    <location>
        <position position="373"/>
    </location>
    <ligand>
        <name>Zn(2+)</name>
        <dbReference type="ChEBI" id="CHEBI:29105"/>
        <label>1</label>
    </ligand>
</feature>
<comment type="catalytic activity">
    <reaction evidence="12">
        <text>Couples ATP hydrolysis with the unwinding of duplex DNA by translocating in the 3'-5' direction.</text>
        <dbReference type="EC" id="5.6.2.4"/>
    </reaction>
</comment>
<dbReference type="SMART" id="SM00490">
    <property type="entry name" value="HELICc"/>
    <property type="match status" value="1"/>
</dbReference>
<dbReference type="SMART" id="SM00487">
    <property type="entry name" value="DEXDc"/>
    <property type="match status" value="1"/>
</dbReference>
<evidence type="ECO:0000256" key="11">
    <source>
        <dbReference type="ARBA" id="ARBA00048988"/>
    </source>
</evidence>
<dbReference type="FunFam" id="3.40.50.300:FF:000489">
    <property type="entry name" value="Primosome assembly protein PriA"/>
    <property type="match status" value="1"/>
</dbReference>
<evidence type="ECO:0000256" key="1">
    <source>
        <dbReference type="ARBA" id="ARBA00022515"/>
    </source>
</evidence>
<keyword evidence="7 12" id="KW-0862">Zinc</keyword>
<dbReference type="GO" id="GO:0016787">
    <property type="term" value="F:hydrolase activity"/>
    <property type="evidence" value="ECO:0007669"/>
    <property type="project" value="UniProtKB-KW"/>
</dbReference>
<dbReference type="Pfam" id="PF00270">
    <property type="entry name" value="DEAD"/>
    <property type="match status" value="1"/>
</dbReference>
<evidence type="ECO:0000256" key="5">
    <source>
        <dbReference type="ARBA" id="ARBA00022801"/>
    </source>
</evidence>
<evidence type="ECO:0000259" key="15">
    <source>
        <dbReference type="PROSITE" id="PS51194"/>
    </source>
</evidence>
<dbReference type="InterPro" id="IPR041236">
    <property type="entry name" value="PriA_C"/>
</dbReference>
<comment type="cofactor">
    <cofactor evidence="12">
        <name>Zn(2+)</name>
        <dbReference type="ChEBI" id="CHEBI:29105"/>
    </cofactor>
    <text evidence="12">Binds 2 zinc ions per subunit.</text>
</comment>
<dbReference type="Pfam" id="PF18074">
    <property type="entry name" value="PriA_C"/>
    <property type="match status" value="1"/>
</dbReference>
<evidence type="ECO:0000313" key="16">
    <source>
        <dbReference type="EMBL" id="MBC6681280.1"/>
    </source>
</evidence>
<dbReference type="GO" id="GO:0006270">
    <property type="term" value="P:DNA replication initiation"/>
    <property type="evidence" value="ECO:0007669"/>
    <property type="project" value="TreeGrafter"/>
</dbReference>
<keyword evidence="1 12" id="KW-0639">Primosome</keyword>
<dbReference type="AlphaFoldDB" id="A0A923SS47"/>
<evidence type="ECO:0000256" key="2">
    <source>
        <dbReference type="ARBA" id="ARBA00022705"/>
    </source>
</evidence>
<dbReference type="InterPro" id="IPR027417">
    <property type="entry name" value="P-loop_NTPase"/>
</dbReference>
<dbReference type="GO" id="GO:0043138">
    <property type="term" value="F:3'-5' DNA helicase activity"/>
    <property type="evidence" value="ECO:0007669"/>
    <property type="project" value="UniProtKB-EC"/>
</dbReference>
<feature type="domain" description="Helicase C-terminal" evidence="15">
    <location>
        <begin position="408"/>
        <end position="565"/>
    </location>
</feature>
<keyword evidence="6 12" id="KW-0347">Helicase</keyword>
<keyword evidence="4 12" id="KW-0547">Nucleotide-binding</keyword>
<dbReference type="GO" id="GO:0006269">
    <property type="term" value="P:DNA replication, synthesis of primer"/>
    <property type="evidence" value="ECO:0007669"/>
    <property type="project" value="UniProtKB-KW"/>
</dbReference>
<reference evidence="16" key="1">
    <citation type="submission" date="2020-08" db="EMBL/GenBank/DDBJ databases">
        <title>Genome public.</title>
        <authorList>
            <person name="Liu C."/>
            <person name="Sun Q."/>
        </authorList>
    </citation>
    <scope>NUCLEOTIDE SEQUENCE</scope>
    <source>
        <strain evidence="16">BX12</strain>
    </source>
</reference>
<dbReference type="GO" id="GO:0006302">
    <property type="term" value="P:double-strand break repair"/>
    <property type="evidence" value="ECO:0007669"/>
    <property type="project" value="InterPro"/>
</dbReference>
<evidence type="ECO:0000256" key="13">
    <source>
        <dbReference type="SAM" id="MobiDB-lite"/>
    </source>
</evidence>
<proteinExistence type="inferred from homology"/>
<evidence type="ECO:0000256" key="8">
    <source>
        <dbReference type="ARBA" id="ARBA00022840"/>
    </source>
</evidence>
<sequence>MKYIDVVIDNKSEHTDMLYTYGCSEDEIQVGQKVCVPFGKGNRIREAYVFRVVDEPEREYPNLKFAESLDPDICLTEEMIRTCIWMKRRYLCKYIDAVKCFVPAGSKSKRGKKRNPYKDAEGEQKPEPELTAEQEAVLRPIRQAIQKGSHRRFLVYGVTGSGKTEVYMRAAQQCVLSGKQAIMLVPEISLTTQVIERFIGRFGAEKIAVLHSRLSLGERHDEWMRIKNGEVKIVIGARSAVFAPLKKIGLIILDEEHEATYKSDMTPKYDTVEVALKRLQSHKGVLICGSATPAVSTYYRSEHGIFERLELTKRYNQTELPEVAIVDMRSELKAGNKTMISRALYRQMTEAFEKKKQVILFLNRRGYSTFISCRECGMALRCPDCGISLTYHKEENRAVCHYCGHNEPLPSVCPQCGSAYIRHFGAGTEKVEEAVMEMFPQARAERLDLDVTKRKGSIDRILNRFKKGTIDILIGTQLVAKGLDFRNVALVGIISADVTLNIPDFRSPERTFQLITQAAGRAGRGEEKGRVIIQSYTPENYAVRLAAEQDYKEFYEAEIKLRSYMGYPPYSDLIQMVFSSKEEAQAKGAAEGWFEKIQQALPEAQREYLFRPQAAPMKKIKEIYRYSMMLKCPHGMRQAYTAVLERIKEAEKARKKNYTVTIDINPYSFI</sequence>
<organism evidence="16 17">
    <name type="scientific">Zhenpiania hominis</name>
    <dbReference type="NCBI Taxonomy" id="2763644"/>
    <lineage>
        <taxon>Bacteria</taxon>
        <taxon>Bacillati</taxon>
        <taxon>Bacillota</taxon>
        <taxon>Clostridia</taxon>
        <taxon>Peptostreptococcales</taxon>
        <taxon>Anaerovoracaceae</taxon>
        <taxon>Zhenpiania</taxon>
    </lineage>
</organism>
<comment type="subunit">
    <text evidence="12">Component of the replication restart primosome.</text>
</comment>
<gene>
    <name evidence="12 16" type="primary">priA</name>
    <name evidence="16" type="ORF">H9L42_15835</name>
</gene>
<keyword evidence="17" id="KW-1185">Reference proteome</keyword>
<dbReference type="Pfam" id="PF00271">
    <property type="entry name" value="Helicase_C"/>
    <property type="match status" value="1"/>
</dbReference>
<feature type="binding site" evidence="12">
    <location>
        <position position="385"/>
    </location>
    <ligand>
        <name>Zn(2+)</name>
        <dbReference type="ChEBI" id="CHEBI:29105"/>
        <label>2</label>
    </ligand>
</feature>
<comment type="similarity">
    <text evidence="12">Belongs to the helicase family. PriA subfamily.</text>
</comment>
<dbReference type="GO" id="GO:0003677">
    <property type="term" value="F:DNA binding"/>
    <property type="evidence" value="ECO:0007669"/>
    <property type="project" value="UniProtKB-UniRule"/>
</dbReference>
<dbReference type="PROSITE" id="PS51192">
    <property type="entry name" value="HELICASE_ATP_BIND_1"/>
    <property type="match status" value="1"/>
</dbReference>